<keyword evidence="4" id="KW-1185">Reference proteome</keyword>
<protein>
    <recommendedName>
        <fullName evidence="2">Aldehyde oxidase/xanthine dehydrogenase second molybdopterin binding domain-containing protein</fullName>
    </recommendedName>
</protein>
<evidence type="ECO:0000256" key="1">
    <source>
        <dbReference type="ARBA" id="ARBA00022505"/>
    </source>
</evidence>
<organism evidence="3 4">
    <name type="scientific">Orchesella dallaii</name>
    <dbReference type="NCBI Taxonomy" id="48710"/>
    <lineage>
        <taxon>Eukaryota</taxon>
        <taxon>Metazoa</taxon>
        <taxon>Ecdysozoa</taxon>
        <taxon>Arthropoda</taxon>
        <taxon>Hexapoda</taxon>
        <taxon>Collembola</taxon>
        <taxon>Entomobryomorpha</taxon>
        <taxon>Entomobryoidea</taxon>
        <taxon>Orchesellidae</taxon>
        <taxon>Orchesellinae</taxon>
        <taxon>Orchesella</taxon>
    </lineage>
</organism>
<dbReference type="InterPro" id="IPR016208">
    <property type="entry name" value="Ald_Oxase/xanthine_DH-like"/>
</dbReference>
<keyword evidence="1" id="KW-0500">Molybdenum</keyword>
<dbReference type="SUPFAM" id="SSF56003">
    <property type="entry name" value="Molybdenum cofactor-binding domain"/>
    <property type="match status" value="1"/>
</dbReference>
<gene>
    <name evidence="3" type="ORF">ODALV1_LOCUS14507</name>
</gene>
<proteinExistence type="predicted"/>
<feature type="domain" description="Aldehyde oxidase/xanthine dehydrogenase second molybdopterin binding" evidence="2">
    <location>
        <begin position="126"/>
        <end position="309"/>
    </location>
</feature>
<evidence type="ECO:0000313" key="3">
    <source>
        <dbReference type="EMBL" id="CAL8110871.1"/>
    </source>
</evidence>
<evidence type="ECO:0000259" key="2">
    <source>
        <dbReference type="Pfam" id="PF20256"/>
    </source>
</evidence>
<evidence type="ECO:0000313" key="4">
    <source>
        <dbReference type="Proteomes" id="UP001642540"/>
    </source>
</evidence>
<dbReference type="EMBL" id="CAXLJM020000046">
    <property type="protein sequence ID" value="CAL8110871.1"/>
    <property type="molecule type" value="Genomic_DNA"/>
</dbReference>
<reference evidence="3 4" key="1">
    <citation type="submission" date="2024-08" db="EMBL/GenBank/DDBJ databases">
        <authorList>
            <person name="Cucini C."/>
            <person name="Frati F."/>
        </authorList>
    </citation>
    <scope>NUCLEOTIDE SEQUENCE [LARGE SCALE GENOMIC DNA]</scope>
</reference>
<dbReference type="InterPro" id="IPR037165">
    <property type="entry name" value="AldOxase/xan_DH_Mopterin-bd_sf"/>
</dbReference>
<dbReference type="Pfam" id="PF20256">
    <property type="entry name" value="MoCoBD_2"/>
    <property type="match status" value="1"/>
</dbReference>
<dbReference type="Proteomes" id="UP001642540">
    <property type="component" value="Unassembled WGS sequence"/>
</dbReference>
<name>A0ABP1QS97_9HEXA</name>
<dbReference type="PANTHER" id="PTHR11908:SF132">
    <property type="entry name" value="ALDEHYDE OXIDASE 1-RELATED"/>
    <property type="match status" value="1"/>
</dbReference>
<accession>A0ABP1QS97</accession>
<sequence length="388" mass="43605">MDADDLNDYYVLISTQADTHIPPAKPEQINPDQISFRLEEFKPIDIMKAWNAMKKKQRIVPTQLKTSRITVVQKKENPKSPSDTRPIGNQPIPTKILDKCLLIKLTDYVEENRFFSDFQFGFRKKHSTVAQVVAYTLKIPLDKVRVTPSNNLISPNSGVSGGSVVSELVCSSAQRACEQLLERLEPLRKSLGNPTWEQLIAAANAREVLLTSQFQHMQGDVKSYDIWGVTVTEVEIDVLTGDFKIVRVDLIEDAGESLSPLVDIGQIEGSFVMGLSWWLTEELIYDQKSGELLTDRTTNYKPMLASDIPEDFRVTILRNAPNPFGALSSKATGEPPLNMSCSVIFALRNAIDSARREIENTSWYQMDGPVTREVVRKLCLVAPEEFTI</sequence>
<comment type="caution">
    <text evidence="3">The sequence shown here is derived from an EMBL/GenBank/DDBJ whole genome shotgun (WGS) entry which is preliminary data.</text>
</comment>
<dbReference type="InterPro" id="IPR046867">
    <property type="entry name" value="AldOxase/xan_DH_MoCoBD2"/>
</dbReference>
<dbReference type="PANTHER" id="PTHR11908">
    <property type="entry name" value="XANTHINE DEHYDROGENASE"/>
    <property type="match status" value="1"/>
</dbReference>
<dbReference type="Gene3D" id="3.30.365.10">
    <property type="entry name" value="Aldehyde oxidase/xanthine dehydrogenase, molybdopterin binding domain"/>
    <property type="match status" value="2"/>
</dbReference>